<dbReference type="Pfam" id="PF11383">
    <property type="entry name" value="DUF3187"/>
    <property type="match status" value="1"/>
</dbReference>
<dbReference type="Proteomes" id="UP001069090">
    <property type="component" value="Unassembled WGS sequence"/>
</dbReference>
<feature type="signal peptide" evidence="1">
    <location>
        <begin position="1"/>
        <end position="22"/>
    </location>
</feature>
<keyword evidence="1" id="KW-0732">Signal</keyword>
<accession>A0A9J6RKS8</accession>
<reference evidence="2 3" key="1">
    <citation type="submission" date="2022-12" db="EMBL/GenBank/DDBJ databases">
        <title>Dasania phycosphaerae sp. nov., isolated from particulate material of the south coast of Korea.</title>
        <authorList>
            <person name="Jiang Y."/>
        </authorList>
    </citation>
    <scope>NUCLEOTIDE SEQUENCE [LARGE SCALE GENOMIC DNA]</scope>
    <source>
        <strain evidence="2 3">GY-19</strain>
    </source>
</reference>
<evidence type="ECO:0000256" key="1">
    <source>
        <dbReference type="SAM" id="SignalP"/>
    </source>
</evidence>
<dbReference type="InterPro" id="IPR021523">
    <property type="entry name" value="DUF3187"/>
</dbReference>
<organism evidence="2 3">
    <name type="scientific">Dasania phycosphaerae</name>
    <dbReference type="NCBI Taxonomy" id="2950436"/>
    <lineage>
        <taxon>Bacteria</taxon>
        <taxon>Pseudomonadati</taxon>
        <taxon>Pseudomonadota</taxon>
        <taxon>Gammaproteobacteria</taxon>
        <taxon>Cellvibrionales</taxon>
        <taxon>Spongiibacteraceae</taxon>
        <taxon>Dasania</taxon>
    </lineage>
</organism>
<proteinExistence type="predicted"/>
<comment type="caution">
    <text evidence="2">The sequence shown here is derived from an EMBL/GenBank/DDBJ whole genome shotgun (WGS) entry which is preliminary data.</text>
</comment>
<protein>
    <submittedName>
        <fullName evidence="2">DUF3187 family protein</fullName>
    </submittedName>
</protein>
<name>A0A9J6RKS8_9GAMM</name>
<evidence type="ECO:0000313" key="2">
    <source>
        <dbReference type="EMBL" id="MCZ0864937.1"/>
    </source>
</evidence>
<dbReference type="EMBL" id="JAPTGG010000004">
    <property type="protein sequence ID" value="MCZ0864937.1"/>
    <property type="molecule type" value="Genomic_DNA"/>
</dbReference>
<evidence type="ECO:0000313" key="3">
    <source>
        <dbReference type="Proteomes" id="UP001069090"/>
    </source>
</evidence>
<dbReference type="RefSeq" id="WP_258331090.1">
    <property type="nucleotide sequence ID" value="NZ_JAPTGG010000004.1"/>
</dbReference>
<dbReference type="AlphaFoldDB" id="A0A9J6RKS8"/>
<keyword evidence="3" id="KW-1185">Reference proteome</keyword>
<feature type="chain" id="PRO_5039936367" evidence="1">
    <location>
        <begin position="23"/>
        <end position="334"/>
    </location>
</feature>
<sequence>MQKYSAVTKVALLVSVASGSAAQGSSLDQPFLSANRNPLVQIHGLPDAQSAKLTRSGYWQGALSAESSNTFVAESREGEAIILDGETYRSTLNWKYGLAKGWELGLSLPVISQQAGGMDGFIEGWHDTFGLPDGDRVDYPKDQLRYAYQNGEQVLLDMQDNGEGLGDVSLSLAYQLAKNTRRSWAVRAGYKFATGNVDRLRGSDAADSYISLHLSDRSLKEAYGINFHLSGGLLNLGDGEVLAQQQEDQVWFGSTTLSWAYSESLSFKTQLDFHSAFYDSALKQIGDDSVQLLLGASVKVTDKLFFDFAISEDIAVETAPDVVFMFALRMGEWR</sequence>
<gene>
    <name evidence="2" type="ORF">O0V09_06975</name>
</gene>